<sequence length="150" mass="16179">MAPVSTGSSSYYSTSAAFFTEAVYAGAAMTDDLRPSPVPSVIHHTPAASDPGLHQFIIYMVILAAVFLLYCAYVLGKSYIGKWCGASNVDDDDDEEKYIPAGDAFRPPTITLPPPSATFNRSDPWLSHRQMGPVYISQADMLSSGRGFFG</sequence>
<keyword evidence="1" id="KW-0812">Transmembrane</keyword>
<dbReference type="EMBL" id="JARIHO010000009">
    <property type="protein sequence ID" value="KAJ7355514.1"/>
    <property type="molecule type" value="Genomic_DNA"/>
</dbReference>
<comment type="caution">
    <text evidence="2">The sequence shown here is derived from an EMBL/GenBank/DDBJ whole genome shotgun (WGS) entry which is preliminary data.</text>
</comment>
<gene>
    <name evidence="2" type="ORF">DFH08DRAFT_954995</name>
</gene>
<protein>
    <recommendedName>
        <fullName evidence="4">Transmembrane protein</fullName>
    </recommendedName>
</protein>
<keyword evidence="3" id="KW-1185">Reference proteome</keyword>
<evidence type="ECO:0000313" key="2">
    <source>
        <dbReference type="EMBL" id="KAJ7355514.1"/>
    </source>
</evidence>
<evidence type="ECO:0000256" key="1">
    <source>
        <dbReference type="SAM" id="Phobius"/>
    </source>
</evidence>
<feature type="transmembrane region" description="Helical" evidence="1">
    <location>
        <begin position="56"/>
        <end position="75"/>
    </location>
</feature>
<accession>A0AAD7EW83</accession>
<evidence type="ECO:0000313" key="3">
    <source>
        <dbReference type="Proteomes" id="UP001218218"/>
    </source>
</evidence>
<reference evidence="2" key="1">
    <citation type="submission" date="2023-03" db="EMBL/GenBank/DDBJ databases">
        <title>Massive genome expansion in bonnet fungi (Mycena s.s.) driven by repeated elements and novel gene families across ecological guilds.</title>
        <authorList>
            <consortium name="Lawrence Berkeley National Laboratory"/>
            <person name="Harder C.B."/>
            <person name="Miyauchi S."/>
            <person name="Viragh M."/>
            <person name="Kuo A."/>
            <person name="Thoen E."/>
            <person name="Andreopoulos B."/>
            <person name="Lu D."/>
            <person name="Skrede I."/>
            <person name="Drula E."/>
            <person name="Henrissat B."/>
            <person name="Morin E."/>
            <person name="Kohler A."/>
            <person name="Barry K."/>
            <person name="LaButti K."/>
            <person name="Morin E."/>
            <person name="Salamov A."/>
            <person name="Lipzen A."/>
            <person name="Mereny Z."/>
            <person name="Hegedus B."/>
            <person name="Baldrian P."/>
            <person name="Stursova M."/>
            <person name="Weitz H."/>
            <person name="Taylor A."/>
            <person name="Grigoriev I.V."/>
            <person name="Nagy L.G."/>
            <person name="Martin F."/>
            <person name="Kauserud H."/>
        </authorList>
    </citation>
    <scope>NUCLEOTIDE SEQUENCE</scope>
    <source>
        <strain evidence="2">CBHHK002</strain>
    </source>
</reference>
<dbReference type="Proteomes" id="UP001218218">
    <property type="component" value="Unassembled WGS sequence"/>
</dbReference>
<proteinExistence type="predicted"/>
<evidence type="ECO:0008006" key="4">
    <source>
        <dbReference type="Google" id="ProtNLM"/>
    </source>
</evidence>
<dbReference type="AlphaFoldDB" id="A0AAD7EW83"/>
<keyword evidence="1" id="KW-0472">Membrane</keyword>
<name>A0AAD7EW83_9AGAR</name>
<keyword evidence="1" id="KW-1133">Transmembrane helix</keyword>
<organism evidence="2 3">
    <name type="scientific">Mycena albidolilacea</name>
    <dbReference type="NCBI Taxonomy" id="1033008"/>
    <lineage>
        <taxon>Eukaryota</taxon>
        <taxon>Fungi</taxon>
        <taxon>Dikarya</taxon>
        <taxon>Basidiomycota</taxon>
        <taxon>Agaricomycotina</taxon>
        <taxon>Agaricomycetes</taxon>
        <taxon>Agaricomycetidae</taxon>
        <taxon>Agaricales</taxon>
        <taxon>Marasmiineae</taxon>
        <taxon>Mycenaceae</taxon>
        <taxon>Mycena</taxon>
    </lineage>
</organism>